<name>A0A9D2NDU6_9FIRM</name>
<protein>
    <submittedName>
        <fullName evidence="2">Uncharacterized protein</fullName>
    </submittedName>
</protein>
<sequence>MLHLLRSGGEYRINHSDYSVKPGYGILITPGTPWFFSCPQDCTGDDWICFLPEKGDPLPSHLAYNAPFLPNDFETCSTLIRQLLTEHSASHFTPPPHILPVISMRFFMYC</sequence>
<evidence type="ECO:0000256" key="1">
    <source>
        <dbReference type="ARBA" id="ARBA00023125"/>
    </source>
</evidence>
<evidence type="ECO:0000313" key="2">
    <source>
        <dbReference type="EMBL" id="HJC22527.1"/>
    </source>
</evidence>
<gene>
    <name evidence="2" type="ORF">H9761_02340</name>
</gene>
<reference evidence="2" key="2">
    <citation type="submission" date="2021-04" db="EMBL/GenBank/DDBJ databases">
        <authorList>
            <person name="Gilroy R."/>
        </authorList>
    </citation>
    <scope>NUCLEOTIDE SEQUENCE</scope>
    <source>
        <strain evidence="2">USAMLcec2-132</strain>
    </source>
</reference>
<comment type="caution">
    <text evidence="2">The sequence shown here is derived from an EMBL/GenBank/DDBJ whole genome shotgun (WGS) entry which is preliminary data.</text>
</comment>
<dbReference type="Proteomes" id="UP000823891">
    <property type="component" value="Unassembled WGS sequence"/>
</dbReference>
<proteinExistence type="predicted"/>
<dbReference type="AlphaFoldDB" id="A0A9D2NDU6"/>
<dbReference type="InterPro" id="IPR037923">
    <property type="entry name" value="HTH-like"/>
</dbReference>
<dbReference type="GO" id="GO:0003677">
    <property type="term" value="F:DNA binding"/>
    <property type="evidence" value="ECO:0007669"/>
    <property type="project" value="UniProtKB-KW"/>
</dbReference>
<dbReference type="EMBL" id="DWWS01000013">
    <property type="protein sequence ID" value="HJC22527.1"/>
    <property type="molecule type" value="Genomic_DNA"/>
</dbReference>
<reference evidence="2" key="1">
    <citation type="journal article" date="2021" name="PeerJ">
        <title>Extensive microbial diversity within the chicken gut microbiome revealed by metagenomics and culture.</title>
        <authorList>
            <person name="Gilroy R."/>
            <person name="Ravi A."/>
            <person name="Getino M."/>
            <person name="Pursley I."/>
            <person name="Horton D.L."/>
            <person name="Alikhan N.F."/>
            <person name="Baker D."/>
            <person name="Gharbi K."/>
            <person name="Hall N."/>
            <person name="Watson M."/>
            <person name="Adriaenssens E.M."/>
            <person name="Foster-Nyarko E."/>
            <person name="Jarju S."/>
            <person name="Secka A."/>
            <person name="Antonio M."/>
            <person name="Oren A."/>
            <person name="Chaudhuri R.R."/>
            <person name="La Ragione R."/>
            <person name="Hildebrand F."/>
            <person name="Pallen M.J."/>
        </authorList>
    </citation>
    <scope>NUCLEOTIDE SEQUENCE</scope>
    <source>
        <strain evidence="2">USAMLcec2-132</strain>
    </source>
</reference>
<organism evidence="2 3">
    <name type="scientific">Candidatus Eisenbergiella merdavium</name>
    <dbReference type="NCBI Taxonomy" id="2838551"/>
    <lineage>
        <taxon>Bacteria</taxon>
        <taxon>Bacillati</taxon>
        <taxon>Bacillota</taxon>
        <taxon>Clostridia</taxon>
        <taxon>Lachnospirales</taxon>
        <taxon>Lachnospiraceae</taxon>
        <taxon>Eisenbergiella</taxon>
    </lineage>
</organism>
<keyword evidence="1" id="KW-0238">DNA-binding</keyword>
<dbReference type="SUPFAM" id="SSF51215">
    <property type="entry name" value="Regulatory protein AraC"/>
    <property type="match status" value="1"/>
</dbReference>
<accession>A0A9D2NDU6</accession>
<evidence type="ECO:0000313" key="3">
    <source>
        <dbReference type="Proteomes" id="UP000823891"/>
    </source>
</evidence>